<dbReference type="Pfam" id="PF25994">
    <property type="entry name" value="HH_AprE"/>
    <property type="match status" value="1"/>
</dbReference>
<feature type="domain" description="Soluble ligand binding" evidence="4">
    <location>
        <begin position="112"/>
        <end position="147"/>
    </location>
</feature>
<proteinExistence type="predicted"/>
<dbReference type="InterPro" id="IPR049712">
    <property type="entry name" value="Poly_export"/>
</dbReference>
<feature type="domain" description="Polysaccharide export protein N-terminal" evidence="3">
    <location>
        <begin position="22"/>
        <end position="106"/>
    </location>
</feature>
<keyword evidence="2" id="KW-0175">Coiled coil</keyword>
<dbReference type="Gene3D" id="3.10.560.10">
    <property type="entry name" value="Outer membrane lipoprotein wza domain like"/>
    <property type="match status" value="1"/>
</dbReference>
<evidence type="ECO:0000313" key="6">
    <source>
        <dbReference type="EMBL" id="MCZ0960632.1"/>
    </source>
</evidence>
<evidence type="ECO:0000256" key="1">
    <source>
        <dbReference type="ARBA" id="ARBA00022729"/>
    </source>
</evidence>
<dbReference type="InterPro" id="IPR058781">
    <property type="entry name" value="HH_AprE-like"/>
</dbReference>
<dbReference type="PANTHER" id="PTHR33619:SF3">
    <property type="entry name" value="POLYSACCHARIDE EXPORT PROTEIN GFCE-RELATED"/>
    <property type="match status" value="1"/>
</dbReference>
<accession>A0ABT4J0K9</accession>
<keyword evidence="1" id="KW-0732">Signal</keyword>
<evidence type="ECO:0000313" key="7">
    <source>
        <dbReference type="Proteomes" id="UP001149822"/>
    </source>
</evidence>
<dbReference type="EMBL" id="JAPTYD010000002">
    <property type="protein sequence ID" value="MCZ0960632.1"/>
    <property type="molecule type" value="Genomic_DNA"/>
</dbReference>
<dbReference type="InterPro" id="IPR019554">
    <property type="entry name" value="Soluble_ligand-bd"/>
</dbReference>
<dbReference type="Pfam" id="PF10531">
    <property type="entry name" value="SLBB"/>
    <property type="match status" value="1"/>
</dbReference>
<dbReference type="RefSeq" id="WP_268940623.1">
    <property type="nucleotide sequence ID" value="NZ_JAPTYD010000002.1"/>
</dbReference>
<dbReference type="Gene3D" id="3.30.1950.10">
    <property type="entry name" value="wza like domain"/>
    <property type="match status" value="1"/>
</dbReference>
<organism evidence="6 7">
    <name type="scientific">Paracoccus benzoatiresistens</name>
    <dbReference type="NCBI Taxonomy" id="2997341"/>
    <lineage>
        <taxon>Bacteria</taxon>
        <taxon>Pseudomonadati</taxon>
        <taxon>Pseudomonadota</taxon>
        <taxon>Alphaproteobacteria</taxon>
        <taxon>Rhodobacterales</taxon>
        <taxon>Paracoccaceae</taxon>
        <taxon>Paracoccus</taxon>
    </lineage>
</organism>
<evidence type="ECO:0000256" key="2">
    <source>
        <dbReference type="SAM" id="Coils"/>
    </source>
</evidence>
<dbReference type="Pfam" id="PF02563">
    <property type="entry name" value="Poly_export"/>
    <property type="match status" value="1"/>
</dbReference>
<gene>
    <name evidence="6" type="ORF">OU682_03245</name>
</gene>
<name>A0ABT4J0K9_9RHOB</name>
<evidence type="ECO:0000259" key="3">
    <source>
        <dbReference type="Pfam" id="PF02563"/>
    </source>
</evidence>
<sequence>MKLARLLLALGLILVPAALRAEPYLLNPQDQLTLRAIFWKADEGLYLAWDGINGDYRISPEGNLHLPLIGRVPAAKRSLAELTEEITLQLQQRIGSPERPEVSLEVSAYAPIYILGAVTAPGAYPYRPGMTVQQAVAVAGGVLRPAAGAAAGAPDRAASYGGEVKLASDALAQLRQTKAWLEAELAQLSPAPANARPPARDPQLGPVDAAMFAANRSARGAETESLGELRAVLTEQIQRFEQQIELRDSQIAQISADLGGMEQLRDQGLAANARVTALSTQLSDLESKRLDLENARLLAEQQLNQATRDELGVTEKARTDFLSQLRQVNADISANEIKLSTATALYSSAIAAGAMPVPGITPLEPEYVVTPATPGQPQAVFEATEPLPPGSTLEVVMKVDETASIAAAGGN</sequence>
<reference evidence="6" key="1">
    <citation type="submission" date="2022-12" db="EMBL/GenBank/DDBJ databases">
        <title>Paracoccus sp. EF6 isolated from a lake water.</title>
        <authorList>
            <person name="Liu H."/>
        </authorList>
    </citation>
    <scope>NUCLEOTIDE SEQUENCE</scope>
    <source>
        <strain evidence="6">EF6</strain>
    </source>
</reference>
<feature type="coiled-coil region" evidence="2">
    <location>
        <begin position="275"/>
        <end position="309"/>
    </location>
</feature>
<dbReference type="InterPro" id="IPR003715">
    <property type="entry name" value="Poly_export_N"/>
</dbReference>
<feature type="domain" description="AprE-like long alpha-helical hairpin" evidence="5">
    <location>
        <begin position="164"/>
        <end position="343"/>
    </location>
</feature>
<dbReference type="PANTHER" id="PTHR33619">
    <property type="entry name" value="POLYSACCHARIDE EXPORT PROTEIN GFCE-RELATED"/>
    <property type="match status" value="1"/>
</dbReference>
<keyword evidence="7" id="KW-1185">Reference proteome</keyword>
<comment type="caution">
    <text evidence="6">The sequence shown here is derived from an EMBL/GenBank/DDBJ whole genome shotgun (WGS) entry which is preliminary data.</text>
</comment>
<evidence type="ECO:0000259" key="4">
    <source>
        <dbReference type="Pfam" id="PF10531"/>
    </source>
</evidence>
<dbReference type="Proteomes" id="UP001149822">
    <property type="component" value="Unassembled WGS sequence"/>
</dbReference>
<evidence type="ECO:0000259" key="5">
    <source>
        <dbReference type="Pfam" id="PF25994"/>
    </source>
</evidence>
<protein>
    <submittedName>
        <fullName evidence="6">Polysaccharide biosynthesis/export family protein</fullName>
    </submittedName>
</protein>